<reference evidence="4" key="1">
    <citation type="submission" date="2022-11" db="UniProtKB">
        <authorList>
            <consortium name="WormBaseParasite"/>
        </authorList>
    </citation>
    <scope>IDENTIFICATION</scope>
</reference>
<organism evidence="3 4">
    <name type="scientific">Romanomermis culicivorax</name>
    <name type="common">Nematode worm</name>
    <dbReference type="NCBI Taxonomy" id="13658"/>
    <lineage>
        <taxon>Eukaryota</taxon>
        <taxon>Metazoa</taxon>
        <taxon>Ecdysozoa</taxon>
        <taxon>Nematoda</taxon>
        <taxon>Enoplea</taxon>
        <taxon>Dorylaimia</taxon>
        <taxon>Mermithida</taxon>
        <taxon>Mermithoidea</taxon>
        <taxon>Mermithidae</taxon>
        <taxon>Romanomermis</taxon>
    </lineage>
</organism>
<keyword evidence="3" id="KW-1185">Reference proteome</keyword>
<proteinExistence type="predicted"/>
<dbReference type="InterPro" id="IPR055119">
    <property type="entry name" value="Mig18_Fn1"/>
</dbReference>
<dbReference type="Proteomes" id="UP000887565">
    <property type="component" value="Unplaced"/>
</dbReference>
<name>A0A915K9T7_ROMCU</name>
<evidence type="ECO:0000313" key="4">
    <source>
        <dbReference type="WBParaSite" id="nRc.2.0.1.t35523-RA"/>
    </source>
</evidence>
<sequence length="431" mass="48883">MQHFRILPTTYHRVCYKDQIMNNGTNVDQTQIETLSHIFLQAQRPGYIFCITVCILDIASGAFFLFIAKYPADITTHFYIKCSVVWEMTSSFVYGVSNIVHLYISLTNGSEAITMWKCFVSFGSISYYCVLASDYFSVLVSIDRSVSLLKPLTHKEFDKFRYTVSTAVPILLYCSMVVYLFAGSHNLFSWNNNSNNNNRVTELRLKMRDHVFKALIFNTFWRLMTNVVVNVSALLSVNLPYRGSLTGIFFAPLYFTDGCGMLVSYTFFVKKFRTNLMSLMKNKGSVSPVIAIDLPRNHSQRLTSNIQTISLGHARIVHYGAEDIAPINGSIDTDGDFVYQCDIQLIKPIACMYRGVRINMGQQYPANDFVITCQGLVNGGIEQRPVACMGDAWYRAAPNTIFIKNGRRYRCMINGRNGHIEPETSGIMPIL</sequence>
<keyword evidence="1" id="KW-0812">Transmembrane</keyword>
<feature type="transmembrane region" description="Helical" evidence="1">
    <location>
        <begin position="214"/>
        <end position="235"/>
    </location>
</feature>
<feature type="transmembrane region" description="Helical" evidence="1">
    <location>
        <begin position="46"/>
        <end position="68"/>
    </location>
</feature>
<protein>
    <recommendedName>
        <fullName evidence="2">Abnormal cell migration protein 18-like fibronectin type I domain-containing protein</fullName>
    </recommendedName>
</protein>
<evidence type="ECO:0000313" key="3">
    <source>
        <dbReference type="Proteomes" id="UP000887565"/>
    </source>
</evidence>
<feature type="transmembrane region" description="Helical" evidence="1">
    <location>
        <begin position="162"/>
        <end position="182"/>
    </location>
</feature>
<evidence type="ECO:0000256" key="1">
    <source>
        <dbReference type="SAM" id="Phobius"/>
    </source>
</evidence>
<feature type="transmembrane region" description="Helical" evidence="1">
    <location>
        <begin position="247"/>
        <end position="268"/>
    </location>
</feature>
<feature type="transmembrane region" description="Helical" evidence="1">
    <location>
        <begin position="88"/>
        <end position="106"/>
    </location>
</feature>
<feature type="transmembrane region" description="Helical" evidence="1">
    <location>
        <begin position="118"/>
        <end position="142"/>
    </location>
</feature>
<accession>A0A915K9T7</accession>
<feature type="domain" description="Abnormal cell migration protein 18-like fibronectin type I" evidence="2">
    <location>
        <begin position="350"/>
        <end position="417"/>
    </location>
</feature>
<dbReference type="Pfam" id="PF23003">
    <property type="entry name" value="Fn1_2"/>
    <property type="match status" value="1"/>
</dbReference>
<keyword evidence="1" id="KW-0472">Membrane</keyword>
<evidence type="ECO:0000259" key="2">
    <source>
        <dbReference type="Pfam" id="PF23003"/>
    </source>
</evidence>
<keyword evidence="1" id="KW-1133">Transmembrane helix</keyword>
<dbReference type="WBParaSite" id="nRc.2.0.1.t35523-RA">
    <property type="protein sequence ID" value="nRc.2.0.1.t35523-RA"/>
    <property type="gene ID" value="nRc.2.0.1.g35523"/>
</dbReference>
<dbReference type="AlphaFoldDB" id="A0A915K9T7"/>